<reference evidence="3" key="1">
    <citation type="submission" date="2015-07" db="EMBL/GenBank/DDBJ databases">
        <title>Draft Genome Sequence of Oceanobacillus picturae Heshi-B3 that Was Isolated from Fermented Rice Bran with Aging Salted Mackerel, Which Was Named Heshiko as Traditional Fermented Seafood in Japan.</title>
        <authorList>
            <person name="Akuzawa S."/>
            <person name="Nakagawa J."/>
            <person name="Kanekatsu T."/>
            <person name="Kanesaki Y."/>
            <person name="Suzuki T."/>
        </authorList>
    </citation>
    <scope>NUCLEOTIDE SEQUENCE [LARGE SCALE GENOMIC DNA]</scope>
    <source>
        <strain evidence="3">Heshi-B3</strain>
    </source>
</reference>
<comment type="caution">
    <text evidence="2">The sequence shown here is derived from an EMBL/GenBank/DDBJ whole genome shotgun (WGS) entry which is preliminary data.</text>
</comment>
<dbReference type="Proteomes" id="UP000052946">
    <property type="component" value="Unassembled WGS sequence"/>
</dbReference>
<dbReference type="EMBL" id="BBXV01000023">
    <property type="protein sequence ID" value="GAQ18009.1"/>
    <property type="molecule type" value="Genomic_DNA"/>
</dbReference>
<sequence>MDNSNYVDYEDLKTSLKHKSEYIRELQQENKRYREALEFIANVEYGEEEGLIRTMDEVNYTANKALDVNANE</sequence>
<name>A0A0U9H8A1_9BACI</name>
<accession>A0A0U9H8A1</accession>
<evidence type="ECO:0000313" key="3">
    <source>
        <dbReference type="Proteomes" id="UP000052946"/>
    </source>
</evidence>
<evidence type="ECO:0000256" key="1">
    <source>
        <dbReference type="SAM" id="Coils"/>
    </source>
</evidence>
<reference evidence="2 3" key="2">
    <citation type="journal article" date="2016" name="Genome Announc.">
        <title>Draft Genome Sequence of Oceanobacillus picturae Heshi-B3, Isolated from Fermented Rice Bran in a Traditional Japanese Seafood Dish.</title>
        <authorList>
            <person name="Akuzawa S."/>
            <person name="Nagaoka J."/>
            <person name="Kanekatsu M."/>
            <person name="Kanesaki Y."/>
            <person name="Suzuki T."/>
        </authorList>
    </citation>
    <scope>NUCLEOTIDE SEQUENCE [LARGE SCALE GENOMIC DNA]</scope>
    <source>
        <strain evidence="2 3">Heshi-B3</strain>
    </source>
</reference>
<protein>
    <submittedName>
        <fullName evidence="2">Heat repeat protein</fullName>
    </submittedName>
</protein>
<gene>
    <name evidence="2" type="ORF">OPHB3_1948</name>
</gene>
<dbReference type="RefSeq" id="WP_058950166.1">
    <property type="nucleotide sequence ID" value="NZ_BBXV01000023.1"/>
</dbReference>
<evidence type="ECO:0000313" key="2">
    <source>
        <dbReference type="EMBL" id="GAQ18009.1"/>
    </source>
</evidence>
<keyword evidence="1" id="KW-0175">Coiled coil</keyword>
<dbReference type="AlphaFoldDB" id="A0A0U9H8A1"/>
<proteinExistence type="predicted"/>
<feature type="coiled-coil region" evidence="1">
    <location>
        <begin position="9"/>
        <end position="43"/>
    </location>
</feature>
<organism evidence="2 3">
    <name type="scientific">Oceanobacillus picturae</name>
    <dbReference type="NCBI Taxonomy" id="171693"/>
    <lineage>
        <taxon>Bacteria</taxon>
        <taxon>Bacillati</taxon>
        <taxon>Bacillota</taxon>
        <taxon>Bacilli</taxon>
        <taxon>Bacillales</taxon>
        <taxon>Bacillaceae</taxon>
        <taxon>Oceanobacillus</taxon>
    </lineage>
</organism>